<accession>A0A840I930</accession>
<dbReference type="Proteomes" id="UP000585272">
    <property type="component" value="Unassembled WGS sequence"/>
</dbReference>
<keyword evidence="2" id="KW-1185">Reference proteome</keyword>
<dbReference type="AlphaFoldDB" id="A0A840I930"/>
<sequence>MDERQVSAWVSDDRFASFLAVADGDFARALSTYRWHVDLCMAVFGLVHEFEVLIRNAIDRELGDGQPQSPIGMTWLMDFETLHPWAVKQVAAAVERLPRDVPLTRGRVVAGLSFGFWASLFGRRYEQLWRTRLHHAFPHASEGRDGVGRRMRALQAVRNRVAHHDSLLEVDVTAAARMMSTLAGWIDPAAAVWLRRVARVEELVARRP</sequence>
<comment type="caution">
    <text evidence="1">The sequence shown here is derived from an EMBL/GenBank/DDBJ whole genome shotgun (WGS) entry which is preliminary data.</text>
</comment>
<proteinExistence type="predicted"/>
<dbReference type="EMBL" id="JACHNU010000001">
    <property type="protein sequence ID" value="MBB4660825.1"/>
    <property type="molecule type" value="Genomic_DNA"/>
</dbReference>
<organism evidence="1 2">
    <name type="scientific">Conexibacter arvalis</name>
    <dbReference type="NCBI Taxonomy" id="912552"/>
    <lineage>
        <taxon>Bacteria</taxon>
        <taxon>Bacillati</taxon>
        <taxon>Actinomycetota</taxon>
        <taxon>Thermoleophilia</taxon>
        <taxon>Solirubrobacterales</taxon>
        <taxon>Conexibacteraceae</taxon>
        <taxon>Conexibacter</taxon>
    </lineage>
</organism>
<reference evidence="1 2" key="1">
    <citation type="submission" date="2020-08" db="EMBL/GenBank/DDBJ databases">
        <title>Genomic Encyclopedia of Archaeal and Bacterial Type Strains, Phase II (KMG-II): from individual species to whole genera.</title>
        <authorList>
            <person name="Goeker M."/>
        </authorList>
    </citation>
    <scope>NUCLEOTIDE SEQUENCE [LARGE SCALE GENOMIC DNA]</scope>
    <source>
        <strain evidence="1 2">DSM 23288</strain>
    </source>
</reference>
<protein>
    <recommendedName>
        <fullName evidence="3">Abi-like protein</fullName>
    </recommendedName>
</protein>
<evidence type="ECO:0000313" key="2">
    <source>
        <dbReference type="Proteomes" id="UP000585272"/>
    </source>
</evidence>
<dbReference type="RefSeq" id="WP_183338463.1">
    <property type="nucleotide sequence ID" value="NZ_JACHNU010000001.1"/>
</dbReference>
<name>A0A840I930_9ACTN</name>
<evidence type="ECO:0000313" key="1">
    <source>
        <dbReference type="EMBL" id="MBB4660825.1"/>
    </source>
</evidence>
<gene>
    <name evidence="1" type="ORF">BDZ31_000398</name>
</gene>
<evidence type="ECO:0008006" key="3">
    <source>
        <dbReference type="Google" id="ProtNLM"/>
    </source>
</evidence>